<keyword evidence="8" id="KW-0547">Nucleotide-binding</keyword>
<dbReference type="Pfam" id="PF00512">
    <property type="entry name" value="HisKA"/>
    <property type="match status" value="1"/>
</dbReference>
<gene>
    <name evidence="16" type="ORF">J5Y03_12725</name>
</gene>
<feature type="transmembrane region" description="Helical" evidence="14">
    <location>
        <begin position="33"/>
        <end position="52"/>
    </location>
</feature>
<evidence type="ECO:0000259" key="15">
    <source>
        <dbReference type="PROSITE" id="PS50109"/>
    </source>
</evidence>
<evidence type="ECO:0000256" key="13">
    <source>
        <dbReference type="ARBA" id="ARBA00023136"/>
    </source>
</evidence>
<dbReference type="InterPro" id="IPR003594">
    <property type="entry name" value="HATPase_dom"/>
</dbReference>
<accession>A0A940NR51</accession>
<dbReference type="PANTHER" id="PTHR43065:SF46">
    <property type="entry name" value="C4-DICARBOXYLATE TRANSPORT SENSOR PROTEIN DCTB"/>
    <property type="match status" value="1"/>
</dbReference>
<comment type="catalytic activity">
    <reaction evidence="1">
        <text>ATP + protein L-histidine = ADP + protein N-phospho-L-histidine.</text>
        <dbReference type="EC" id="2.7.13.3"/>
    </reaction>
</comment>
<dbReference type="GO" id="GO:0005886">
    <property type="term" value="C:plasma membrane"/>
    <property type="evidence" value="ECO:0007669"/>
    <property type="project" value="UniProtKB-SubCell"/>
</dbReference>
<evidence type="ECO:0000256" key="3">
    <source>
        <dbReference type="ARBA" id="ARBA00012438"/>
    </source>
</evidence>
<keyword evidence="9" id="KW-0418">Kinase</keyword>
<keyword evidence="10 16" id="KW-0067">ATP-binding</keyword>
<dbReference type="Gene3D" id="3.30.565.10">
    <property type="entry name" value="Histidine kinase-like ATPase, C-terminal domain"/>
    <property type="match status" value="1"/>
</dbReference>
<dbReference type="PRINTS" id="PR00344">
    <property type="entry name" value="BCTRLSENSOR"/>
</dbReference>
<dbReference type="SUPFAM" id="SSF47384">
    <property type="entry name" value="Homodimeric domain of signal transducing histidine kinase"/>
    <property type="match status" value="1"/>
</dbReference>
<dbReference type="SMART" id="SM00387">
    <property type="entry name" value="HATPase_c"/>
    <property type="match status" value="1"/>
</dbReference>
<comment type="subcellular location">
    <subcellularLocation>
        <location evidence="2">Cell membrane</location>
        <topology evidence="2">Multi-pass membrane protein</topology>
    </subcellularLocation>
</comment>
<dbReference type="InterPro" id="IPR003661">
    <property type="entry name" value="HisK_dim/P_dom"/>
</dbReference>
<feature type="transmembrane region" description="Helical" evidence="14">
    <location>
        <begin position="96"/>
        <end position="115"/>
    </location>
</feature>
<dbReference type="InterPro" id="IPR011620">
    <property type="entry name" value="Sig_transdc_His_kinase_LytS_TM"/>
</dbReference>
<feature type="transmembrane region" description="Helical" evidence="14">
    <location>
        <begin position="6"/>
        <end position="24"/>
    </location>
</feature>
<dbReference type="GO" id="GO:0005524">
    <property type="term" value="F:ATP binding"/>
    <property type="evidence" value="ECO:0007669"/>
    <property type="project" value="UniProtKB-KW"/>
</dbReference>
<dbReference type="EMBL" id="JAGIYQ010000008">
    <property type="protein sequence ID" value="MBP0726038.1"/>
    <property type="molecule type" value="Genomic_DNA"/>
</dbReference>
<evidence type="ECO:0000256" key="10">
    <source>
        <dbReference type="ARBA" id="ARBA00022840"/>
    </source>
</evidence>
<dbReference type="InterPro" id="IPR036097">
    <property type="entry name" value="HisK_dim/P_sf"/>
</dbReference>
<keyword evidence="4" id="KW-1003">Cell membrane</keyword>
<evidence type="ECO:0000256" key="9">
    <source>
        <dbReference type="ARBA" id="ARBA00022777"/>
    </source>
</evidence>
<dbReference type="SMART" id="SM00388">
    <property type="entry name" value="HisKA"/>
    <property type="match status" value="1"/>
</dbReference>
<reference evidence="16" key="1">
    <citation type="submission" date="2021-04" db="EMBL/GenBank/DDBJ databases">
        <title>Genome seq and assembly of Bacillus sp.</title>
        <authorList>
            <person name="Chhetri G."/>
        </authorList>
    </citation>
    <scope>NUCLEOTIDE SEQUENCE</scope>
    <source>
        <strain evidence="16">RG28</strain>
    </source>
</reference>
<dbReference type="Pfam" id="PF07694">
    <property type="entry name" value="5TM-5TMR_LYT"/>
    <property type="match status" value="1"/>
</dbReference>
<keyword evidence="13 14" id="KW-0472">Membrane</keyword>
<comment type="caution">
    <text evidence="16">The sequence shown here is derived from an EMBL/GenBank/DDBJ whole genome shotgun (WGS) entry which is preliminary data.</text>
</comment>
<dbReference type="GO" id="GO:0071555">
    <property type="term" value="P:cell wall organization"/>
    <property type="evidence" value="ECO:0007669"/>
    <property type="project" value="InterPro"/>
</dbReference>
<evidence type="ECO:0000256" key="2">
    <source>
        <dbReference type="ARBA" id="ARBA00004651"/>
    </source>
</evidence>
<evidence type="ECO:0000313" key="17">
    <source>
        <dbReference type="Proteomes" id="UP000682134"/>
    </source>
</evidence>
<name>A0A940NR51_9BACI</name>
<dbReference type="InterPro" id="IPR005467">
    <property type="entry name" value="His_kinase_dom"/>
</dbReference>
<evidence type="ECO:0000313" key="16">
    <source>
        <dbReference type="EMBL" id="MBP0726038.1"/>
    </source>
</evidence>
<dbReference type="EC" id="2.7.13.3" evidence="3"/>
<feature type="domain" description="Histidine kinase" evidence="15">
    <location>
        <begin position="212"/>
        <end position="416"/>
    </location>
</feature>
<evidence type="ECO:0000256" key="8">
    <source>
        <dbReference type="ARBA" id="ARBA00022741"/>
    </source>
</evidence>
<keyword evidence="12" id="KW-0902">Two-component regulatory system</keyword>
<evidence type="ECO:0000256" key="5">
    <source>
        <dbReference type="ARBA" id="ARBA00022553"/>
    </source>
</evidence>
<evidence type="ECO:0000256" key="7">
    <source>
        <dbReference type="ARBA" id="ARBA00022692"/>
    </source>
</evidence>
<dbReference type="Gene3D" id="1.10.287.130">
    <property type="match status" value="1"/>
</dbReference>
<dbReference type="PANTHER" id="PTHR43065">
    <property type="entry name" value="SENSOR HISTIDINE KINASE"/>
    <property type="match status" value="1"/>
</dbReference>
<dbReference type="CDD" id="cd00075">
    <property type="entry name" value="HATPase"/>
    <property type="match status" value="1"/>
</dbReference>
<feature type="transmembrane region" description="Helical" evidence="14">
    <location>
        <begin position="64"/>
        <end position="87"/>
    </location>
</feature>
<protein>
    <recommendedName>
        <fullName evidence="3">histidine kinase</fullName>
        <ecNumber evidence="3">2.7.13.3</ecNumber>
    </recommendedName>
</protein>
<feature type="transmembrane region" description="Helical" evidence="14">
    <location>
        <begin position="127"/>
        <end position="151"/>
    </location>
</feature>
<dbReference type="SUPFAM" id="SSF55874">
    <property type="entry name" value="ATPase domain of HSP90 chaperone/DNA topoisomerase II/histidine kinase"/>
    <property type="match status" value="1"/>
</dbReference>
<keyword evidence="6" id="KW-0808">Transferase</keyword>
<dbReference type="InterPro" id="IPR004358">
    <property type="entry name" value="Sig_transdc_His_kin-like_C"/>
</dbReference>
<dbReference type="Pfam" id="PF02518">
    <property type="entry name" value="HATPase_c"/>
    <property type="match status" value="1"/>
</dbReference>
<dbReference type="RefSeq" id="WP_209406238.1">
    <property type="nucleotide sequence ID" value="NZ_JAGIYQ010000008.1"/>
</dbReference>
<evidence type="ECO:0000256" key="12">
    <source>
        <dbReference type="ARBA" id="ARBA00023012"/>
    </source>
</evidence>
<keyword evidence="11 14" id="KW-1133">Transmembrane helix</keyword>
<sequence length="417" mass="46109">MLTEKLLLHVLVNMAPVLFFSILLDKKGINNRPVLFGVLQGIVGATCLFFSYNSSGLFWDLRYVALTIAALYGGPLSGLITLLFLLIARAILGGDALYFGFVSCILSSIGPIIMSKWFWCFRKKGRLLIALLIGLWPMIVQFTILFSYLYFKGNSALGIEITVPLIGVFVCIEMVAMILVVLLIETVVEKDLMQQEIQRAEKLNTIGELAASIAHEVRNPLTVVKGFLQLMQKSEEKKGLEYLPLVLSELGRAEVIINDFLNFAKPQLDKVEEFPLDKLLIDIVTLIEPLAVKQNVTLIQDINSEVSIVTDRNQLKQALLNFVKNAIEATSAEGKVTVSMFGKKDEVEIIIKDNGKGMTKEQLARIGTLFYSTKEKGTGLGTTVSIRIIEAMGGTVQFESEQNIGTIVTIKLPVNST</sequence>
<evidence type="ECO:0000256" key="14">
    <source>
        <dbReference type="SAM" id="Phobius"/>
    </source>
</evidence>
<proteinExistence type="predicted"/>
<dbReference type="CDD" id="cd00082">
    <property type="entry name" value="HisKA"/>
    <property type="match status" value="1"/>
</dbReference>
<dbReference type="AlphaFoldDB" id="A0A940NR51"/>
<evidence type="ECO:0000256" key="1">
    <source>
        <dbReference type="ARBA" id="ARBA00000085"/>
    </source>
</evidence>
<keyword evidence="5" id="KW-0597">Phosphoprotein</keyword>
<keyword evidence="17" id="KW-1185">Reference proteome</keyword>
<evidence type="ECO:0000256" key="4">
    <source>
        <dbReference type="ARBA" id="ARBA00022475"/>
    </source>
</evidence>
<keyword evidence="7 14" id="KW-0812">Transmembrane</keyword>
<feature type="transmembrane region" description="Helical" evidence="14">
    <location>
        <begin position="163"/>
        <end position="184"/>
    </location>
</feature>
<dbReference type="PROSITE" id="PS50109">
    <property type="entry name" value="HIS_KIN"/>
    <property type="match status" value="1"/>
</dbReference>
<dbReference type="InterPro" id="IPR036890">
    <property type="entry name" value="HATPase_C_sf"/>
</dbReference>
<dbReference type="Proteomes" id="UP000682134">
    <property type="component" value="Unassembled WGS sequence"/>
</dbReference>
<organism evidence="16 17">
    <name type="scientific">Gottfriedia endophytica</name>
    <dbReference type="NCBI Taxonomy" id="2820819"/>
    <lineage>
        <taxon>Bacteria</taxon>
        <taxon>Bacillati</taxon>
        <taxon>Bacillota</taxon>
        <taxon>Bacilli</taxon>
        <taxon>Bacillales</taxon>
        <taxon>Bacillaceae</taxon>
        <taxon>Gottfriedia</taxon>
    </lineage>
</organism>
<dbReference type="GO" id="GO:0000155">
    <property type="term" value="F:phosphorelay sensor kinase activity"/>
    <property type="evidence" value="ECO:0007669"/>
    <property type="project" value="InterPro"/>
</dbReference>
<evidence type="ECO:0000256" key="11">
    <source>
        <dbReference type="ARBA" id="ARBA00022989"/>
    </source>
</evidence>
<evidence type="ECO:0000256" key="6">
    <source>
        <dbReference type="ARBA" id="ARBA00022679"/>
    </source>
</evidence>